<reference evidence="2 3" key="1">
    <citation type="submission" date="2021-05" db="EMBL/GenBank/DDBJ databases">
        <title>Isolation, identification, and the growth promoting effects of Pantoea dispersa strain YSD J2 from the aboveground leaves of Cyperus esculentus L.Var. Sativus.</title>
        <authorList>
            <person name="Wang S."/>
            <person name="Tang X.M."/>
            <person name="Huang Y.N."/>
        </authorList>
    </citation>
    <scope>NUCLEOTIDE SEQUENCE [LARGE SCALE GENOMIC DNA]</scope>
    <source>
        <strain evidence="3">YSD YN2</strain>
    </source>
</reference>
<dbReference type="InterPro" id="IPR010351">
    <property type="entry name" value="DUF943"/>
</dbReference>
<protein>
    <submittedName>
        <fullName evidence="2">DUF943 family protein</fullName>
    </submittedName>
</protein>
<name>A0ABY6JHP9_9ENTR</name>
<sequence length="152" mass="17368">MIFKKNLLLSTLVAVSFSLAVYYHQNAPVQVIDVYHEKNFSDVLVLNFPDADHAKVTWWLKNRAMLAKGYSVPHPSDEGHFTVTFWDFRDGYIQDDSSDILCFHQASPVPRCIKKNAVLEVSNNNDGTLIFRVYDGTYVLEKNGVVVKIDDR</sequence>
<gene>
    <name evidence="2" type="ORF">KFZ77_00235</name>
</gene>
<keyword evidence="3" id="KW-1185">Reference proteome</keyword>
<dbReference type="Pfam" id="PF06092">
    <property type="entry name" value="DUF943"/>
    <property type="match status" value="1"/>
</dbReference>
<evidence type="ECO:0000313" key="3">
    <source>
        <dbReference type="Proteomes" id="UP001156318"/>
    </source>
</evidence>
<keyword evidence="1" id="KW-0732">Signal</keyword>
<feature type="signal peptide" evidence="1">
    <location>
        <begin position="1"/>
        <end position="20"/>
    </location>
</feature>
<feature type="chain" id="PRO_5046368802" evidence="1">
    <location>
        <begin position="21"/>
        <end position="152"/>
    </location>
</feature>
<dbReference type="RefSeq" id="WP_072002013.1">
    <property type="nucleotide sequence ID" value="NZ_CP074352.1"/>
</dbReference>
<accession>A0ABY6JHP9</accession>
<dbReference type="Proteomes" id="UP001156318">
    <property type="component" value="Chromosome"/>
</dbReference>
<dbReference type="EMBL" id="CP074352">
    <property type="protein sequence ID" value="UYU31981.1"/>
    <property type="molecule type" value="Genomic_DNA"/>
</dbReference>
<organism evidence="2 3">
    <name type="scientific">Siccibacter colletis</name>
    <dbReference type="NCBI Taxonomy" id="1505757"/>
    <lineage>
        <taxon>Bacteria</taxon>
        <taxon>Pseudomonadati</taxon>
        <taxon>Pseudomonadota</taxon>
        <taxon>Gammaproteobacteria</taxon>
        <taxon>Enterobacterales</taxon>
        <taxon>Enterobacteriaceae</taxon>
        <taxon>Siccibacter</taxon>
    </lineage>
</organism>
<proteinExistence type="predicted"/>
<evidence type="ECO:0000256" key="1">
    <source>
        <dbReference type="SAM" id="SignalP"/>
    </source>
</evidence>
<evidence type="ECO:0000313" key="2">
    <source>
        <dbReference type="EMBL" id="UYU31981.1"/>
    </source>
</evidence>